<organism evidence="2 3">
    <name type="scientific">Obba rivulosa</name>
    <dbReference type="NCBI Taxonomy" id="1052685"/>
    <lineage>
        <taxon>Eukaryota</taxon>
        <taxon>Fungi</taxon>
        <taxon>Dikarya</taxon>
        <taxon>Basidiomycota</taxon>
        <taxon>Agaricomycotina</taxon>
        <taxon>Agaricomycetes</taxon>
        <taxon>Polyporales</taxon>
        <taxon>Gelatoporiaceae</taxon>
        <taxon>Obba</taxon>
    </lineage>
</organism>
<evidence type="ECO:0000256" key="1">
    <source>
        <dbReference type="SAM" id="MobiDB-lite"/>
    </source>
</evidence>
<proteinExistence type="predicted"/>
<feature type="compositionally biased region" description="Polar residues" evidence="1">
    <location>
        <begin position="1"/>
        <end position="14"/>
    </location>
</feature>
<keyword evidence="3" id="KW-1185">Reference proteome</keyword>
<dbReference type="EMBL" id="KV722676">
    <property type="protein sequence ID" value="OCH84418.1"/>
    <property type="molecule type" value="Genomic_DNA"/>
</dbReference>
<protein>
    <submittedName>
        <fullName evidence="2">Uncharacterized protein</fullName>
    </submittedName>
</protein>
<feature type="region of interest" description="Disordered" evidence="1">
    <location>
        <begin position="1"/>
        <end position="20"/>
    </location>
</feature>
<gene>
    <name evidence="2" type="ORF">OBBRIDRAFT_799101</name>
</gene>
<dbReference type="Proteomes" id="UP000250043">
    <property type="component" value="Unassembled WGS sequence"/>
</dbReference>
<accession>A0A8E2DJ56</accession>
<name>A0A8E2DJ56_9APHY</name>
<evidence type="ECO:0000313" key="2">
    <source>
        <dbReference type="EMBL" id="OCH84418.1"/>
    </source>
</evidence>
<evidence type="ECO:0000313" key="3">
    <source>
        <dbReference type="Proteomes" id="UP000250043"/>
    </source>
</evidence>
<reference evidence="2 3" key="1">
    <citation type="submission" date="2016-07" db="EMBL/GenBank/DDBJ databases">
        <title>Draft genome of the white-rot fungus Obba rivulosa 3A-2.</title>
        <authorList>
            <consortium name="DOE Joint Genome Institute"/>
            <person name="Miettinen O."/>
            <person name="Riley R."/>
            <person name="Acob R."/>
            <person name="Barry K."/>
            <person name="Cullen D."/>
            <person name="De Vries R."/>
            <person name="Hainaut M."/>
            <person name="Hatakka A."/>
            <person name="Henrissat B."/>
            <person name="Hilden K."/>
            <person name="Kuo R."/>
            <person name="Labutti K."/>
            <person name="Lipzen A."/>
            <person name="Makela M.R."/>
            <person name="Sandor L."/>
            <person name="Spatafora J.W."/>
            <person name="Grigoriev I.V."/>
            <person name="Hibbett D.S."/>
        </authorList>
    </citation>
    <scope>NUCLEOTIDE SEQUENCE [LARGE SCALE GENOMIC DNA]</scope>
    <source>
        <strain evidence="2 3">3A-2</strain>
    </source>
</reference>
<sequence length="84" mass="9668">MPRSSPSVSRTRQPASPARTHFCRISPLDRLIRRLIVYTHQLRWTGLRPLQNIEAESIIGTVYITRESCMPLATRLQSDPQHCV</sequence>
<dbReference type="AlphaFoldDB" id="A0A8E2DJ56"/>